<dbReference type="AlphaFoldDB" id="A0A4D7AZQ5"/>
<feature type="transmembrane region" description="Helical" evidence="1">
    <location>
        <begin position="127"/>
        <end position="144"/>
    </location>
</feature>
<dbReference type="PANTHER" id="PTHR22911:SF137">
    <property type="entry name" value="SOLUTE CARRIER FAMILY 35 MEMBER G2-RELATED"/>
    <property type="match status" value="1"/>
</dbReference>
<evidence type="ECO:0000313" key="3">
    <source>
        <dbReference type="EMBL" id="QCI64825.1"/>
    </source>
</evidence>
<feature type="transmembrane region" description="Helical" evidence="1">
    <location>
        <begin position="180"/>
        <end position="198"/>
    </location>
</feature>
<sequence length="293" mass="30025">MPSRAVGITAALAGAVAYGVNIVFARMATQQGVSAADLVFLRVFLMMGAVAATLALAGGSLKVETRDRPLLILVGITSGCLGLAYFFAVSFVPIGIAAVIFYTFPLLILIASPFIDGERFTLQRLGVFALAFGGLAIALGPTLGGIDMRGVLLAALASVLAASQFFAAARAGARISPAALLFWSHVVIMPIAGLVALANGLGQLSALGGAWFAATMTMLGYLVGFAFQMLSARNAPPALVGLVFCLEPVVAIVTANFVLGETLSAPQMVGSLLVLTALVASSLAELRREPKPA</sequence>
<dbReference type="Pfam" id="PF00892">
    <property type="entry name" value="EamA"/>
    <property type="match status" value="2"/>
</dbReference>
<feature type="domain" description="EamA" evidence="2">
    <location>
        <begin position="149"/>
        <end position="280"/>
    </location>
</feature>
<dbReference type="KEGG" id="pstg:E8M01_11685"/>
<protein>
    <submittedName>
        <fullName evidence="3">DMT family transporter</fullName>
    </submittedName>
</protein>
<feature type="transmembrane region" description="Helical" evidence="1">
    <location>
        <begin position="265"/>
        <end position="284"/>
    </location>
</feature>
<dbReference type="InterPro" id="IPR000620">
    <property type="entry name" value="EamA_dom"/>
</dbReference>
<keyword evidence="1" id="KW-1133">Transmembrane helix</keyword>
<feature type="transmembrane region" description="Helical" evidence="1">
    <location>
        <begin position="70"/>
        <end position="88"/>
    </location>
</feature>
<name>A0A4D7AZQ5_9HYPH</name>
<feature type="transmembrane region" description="Helical" evidence="1">
    <location>
        <begin position="239"/>
        <end position="259"/>
    </location>
</feature>
<dbReference type="OrthoDB" id="8018687at2"/>
<feature type="transmembrane region" description="Helical" evidence="1">
    <location>
        <begin position="94"/>
        <end position="115"/>
    </location>
</feature>
<keyword evidence="4" id="KW-1185">Reference proteome</keyword>
<keyword evidence="1" id="KW-0472">Membrane</keyword>
<evidence type="ECO:0000259" key="2">
    <source>
        <dbReference type="Pfam" id="PF00892"/>
    </source>
</evidence>
<reference evidence="3 4" key="1">
    <citation type="submission" date="2019-04" db="EMBL/GenBank/DDBJ databases">
        <title>Phreatobacter aquaticus sp. nov.</title>
        <authorList>
            <person name="Choi A."/>
        </authorList>
    </citation>
    <scope>NUCLEOTIDE SEQUENCE [LARGE SCALE GENOMIC DNA]</scope>
    <source>
        <strain evidence="3 4">KCTC 52518</strain>
    </source>
</reference>
<feature type="transmembrane region" description="Helical" evidence="1">
    <location>
        <begin position="35"/>
        <end position="58"/>
    </location>
</feature>
<dbReference type="Proteomes" id="UP000298781">
    <property type="component" value="Chromosome"/>
</dbReference>
<feature type="transmembrane region" description="Helical" evidence="1">
    <location>
        <begin position="150"/>
        <end position="168"/>
    </location>
</feature>
<accession>A0A4D7AZQ5</accession>
<dbReference type="PANTHER" id="PTHR22911">
    <property type="entry name" value="ACYL-MALONYL CONDENSING ENZYME-RELATED"/>
    <property type="match status" value="1"/>
</dbReference>
<gene>
    <name evidence="3" type="ORF">E8M01_11685</name>
</gene>
<dbReference type="InterPro" id="IPR037185">
    <property type="entry name" value="EmrE-like"/>
</dbReference>
<feature type="transmembrane region" description="Helical" evidence="1">
    <location>
        <begin position="204"/>
        <end position="227"/>
    </location>
</feature>
<keyword evidence="1" id="KW-0812">Transmembrane</keyword>
<proteinExistence type="predicted"/>
<dbReference type="RefSeq" id="WP_136960276.1">
    <property type="nucleotide sequence ID" value="NZ_CP039690.1"/>
</dbReference>
<evidence type="ECO:0000256" key="1">
    <source>
        <dbReference type="SAM" id="Phobius"/>
    </source>
</evidence>
<organism evidence="3 4">
    <name type="scientific">Phreatobacter stygius</name>
    <dbReference type="NCBI Taxonomy" id="1940610"/>
    <lineage>
        <taxon>Bacteria</taxon>
        <taxon>Pseudomonadati</taxon>
        <taxon>Pseudomonadota</taxon>
        <taxon>Alphaproteobacteria</taxon>
        <taxon>Hyphomicrobiales</taxon>
        <taxon>Phreatobacteraceae</taxon>
        <taxon>Phreatobacter</taxon>
    </lineage>
</organism>
<dbReference type="EMBL" id="CP039690">
    <property type="protein sequence ID" value="QCI64825.1"/>
    <property type="molecule type" value="Genomic_DNA"/>
</dbReference>
<feature type="domain" description="EamA" evidence="2">
    <location>
        <begin position="7"/>
        <end position="138"/>
    </location>
</feature>
<evidence type="ECO:0000313" key="4">
    <source>
        <dbReference type="Proteomes" id="UP000298781"/>
    </source>
</evidence>
<dbReference type="SUPFAM" id="SSF103481">
    <property type="entry name" value="Multidrug resistance efflux transporter EmrE"/>
    <property type="match status" value="2"/>
</dbReference>
<dbReference type="GO" id="GO:0016020">
    <property type="term" value="C:membrane"/>
    <property type="evidence" value="ECO:0007669"/>
    <property type="project" value="InterPro"/>
</dbReference>